<evidence type="ECO:0000259" key="1">
    <source>
        <dbReference type="Pfam" id="PF18563"/>
    </source>
</evidence>
<dbReference type="RefSeq" id="WP_062844249.1">
    <property type="nucleotide sequence ID" value="NZ_CP014945.1"/>
</dbReference>
<evidence type="ECO:0000313" key="3">
    <source>
        <dbReference type="Proteomes" id="UP000076104"/>
    </source>
</evidence>
<keyword evidence="3" id="KW-1185">Reference proteome</keyword>
<dbReference type="InterPro" id="IPR041464">
    <property type="entry name" value="TubC_N"/>
</dbReference>
<protein>
    <recommendedName>
        <fullName evidence="1">TubC N-terminal docking domain-containing protein</fullName>
    </recommendedName>
</protein>
<feature type="domain" description="TubC N-terminal docking" evidence="1">
    <location>
        <begin position="6"/>
        <end position="54"/>
    </location>
</feature>
<sequence>MNAVTIIEQLEGQGVTLWADDEGLHYEGDINVITPSVINALKANKTEIIEVLTQSAANDEPLPTRWLVALSIIDDMVKQKREQMLYTKAPVKIQRRDWRKRYQIALSLNDWETERLEQDLRASKWVYFNNMFESVERTTPDFEIAADEFIEWAETKGIGKQFFWVPTGIVNHGRMRELPSNTVIGLYEYMMNY</sequence>
<dbReference type="InterPro" id="IPR044894">
    <property type="entry name" value="TubC_N_sf"/>
</dbReference>
<dbReference type="Proteomes" id="UP000076104">
    <property type="component" value="Chromosome"/>
</dbReference>
<proteinExistence type="predicted"/>
<dbReference type="Pfam" id="PF18563">
    <property type="entry name" value="TubC_N"/>
    <property type="match status" value="1"/>
</dbReference>
<reference evidence="2 3" key="1">
    <citation type="submission" date="2016-03" db="EMBL/GenBank/DDBJ databases">
        <title>Genome sequencing of Psychrobacter alimentarius PAMC 27889.</title>
        <authorList>
            <person name="Lee J."/>
            <person name="Kim O.-S."/>
        </authorList>
    </citation>
    <scope>NUCLEOTIDE SEQUENCE [LARGE SCALE GENOMIC DNA]</scope>
    <source>
        <strain evidence="2 3">PAMC 27889</strain>
    </source>
</reference>
<organism evidence="2 3">
    <name type="scientific">Psychrobacter alimentarius</name>
    <dbReference type="NCBI Taxonomy" id="261164"/>
    <lineage>
        <taxon>Bacteria</taxon>
        <taxon>Pseudomonadati</taxon>
        <taxon>Pseudomonadota</taxon>
        <taxon>Gammaproteobacteria</taxon>
        <taxon>Moraxellales</taxon>
        <taxon>Moraxellaceae</taxon>
        <taxon>Psychrobacter</taxon>
    </lineage>
</organism>
<dbReference type="EMBL" id="CP014945">
    <property type="protein sequence ID" value="AMT96571.1"/>
    <property type="molecule type" value="Genomic_DNA"/>
</dbReference>
<dbReference type="GeneID" id="33060145"/>
<accession>A0ABN4N2H5</accession>
<name>A0ABN4N2H5_9GAMM</name>
<gene>
    <name evidence="2" type="ORF">A3K91_0956</name>
</gene>
<evidence type="ECO:0000313" key="2">
    <source>
        <dbReference type="EMBL" id="AMT96571.1"/>
    </source>
</evidence>
<dbReference type="Gene3D" id="1.10.10.1830">
    <property type="entry name" value="Non-ribosomal peptide synthase, adenylation domain"/>
    <property type="match status" value="1"/>
</dbReference>